<evidence type="ECO:0000256" key="4">
    <source>
        <dbReference type="ARBA" id="ARBA00022859"/>
    </source>
</evidence>
<dbReference type="InterPro" id="IPR013783">
    <property type="entry name" value="Ig-like_fold"/>
</dbReference>
<evidence type="ECO:0000256" key="5">
    <source>
        <dbReference type="ARBA" id="ARBA00022989"/>
    </source>
</evidence>
<sequence length="235" mass="25958">MQPRLWLLIAAQLSTLHGGSALLQTPSSVMAQTNQTVKLSCEARTFPTNTRIYWLRLRQAPSANSHYEFLALWIPNGNPVYGKETEKQLTVLQDSSRYLLQLRHVKPADSGNYFCMAVGNPELTFGKGTRLSVVDVFPTTAQPTKKTRPKKKICRLPNLVPPKGEFSHPPAFSEAQWNPSFLPSLLPPSLHPLSLSPSLPPSFSPSFLSFTSSSQVWAVASFCSPELGSEGELSY</sequence>
<keyword evidence="2" id="KW-0812">Transmembrane</keyword>
<evidence type="ECO:0000256" key="8">
    <source>
        <dbReference type="ARBA" id="ARBA00023157"/>
    </source>
</evidence>
<reference evidence="13" key="1">
    <citation type="submission" date="2025-05" db="UniProtKB">
        <authorList>
            <consortium name="Ensembl"/>
        </authorList>
    </citation>
    <scope>IDENTIFICATION</scope>
</reference>
<evidence type="ECO:0000256" key="11">
    <source>
        <dbReference type="SAM" id="SignalP"/>
    </source>
</evidence>
<dbReference type="PANTHER" id="PTHR11292:SF7">
    <property type="entry name" value="T-CELL SURFACE GLYCOPROTEIN CD8 BETA CHAIN-RELATED"/>
    <property type="match status" value="1"/>
</dbReference>
<evidence type="ECO:0000313" key="13">
    <source>
        <dbReference type="Ensembl" id="ENSSSCP00065036098.1"/>
    </source>
</evidence>
<dbReference type="FunFam" id="2.60.40.10:FF:000645">
    <property type="entry name" value="T-cell surface glycoprotein CD8 beta chain"/>
    <property type="match status" value="1"/>
</dbReference>
<organism evidence="13 14">
    <name type="scientific">Sus scrofa</name>
    <name type="common">Pig</name>
    <dbReference type="NCBI Taxonomy" id="9823"/>
    <lineage>
        <taxon>Eukaryota</taxon>
        <taxon>Metazoa</taxon>
        <taxon>Chordata</taxon>
        <taxon>Craniata</taxon>
        <taxon>Vertebrata</taxon>
        <taxon>Euteleostomi</taxon>
        <taxon>Mammalia</taxon>
        <taxon>Eutheria</taxon>
        <taxon>Laurasiatheria</taxon>
        <taxon>Artiodactyla</taxon>
        <taxon>Suina</taxon>
        <taxon>Suidae</taxon>
        <taxon>Sus</taxon>
    </lineage>
</organism>
<dbReference type="GO" id="GO:0042288">
    <property type="term" value="F:MHC class I protein binding"/>
    <property type="evidence" value="ECO:0007669"/>
    <property type="project" value="InterPro"/>
</dbReference>
<dbReference type="SMART" id="SM00409">
    <property type="entry name" value="IG"/>
    <property type="match status" value="1"/>
</dbReference>
<dbReference type="Proteomes" id="UP000694720">
    <property type="component" value="Unplaced"/>
</dbReference>
<comment type="subcellular location">
    <subcellularLocation>
        <location evidence="1">Membrane</location>
        <topology evidence="1">Single-pass type I membrane protein</topology>
    </subcellularLocation>
</comment>
<dbReference type="CDD" id="cd07700">
    <property type="entry name" value="IgV_CD8_beta"/>
    <property type="match status" value="1"/>
</dbReference>
<dbReference type="Proteomes" id="UP000694725">
    <property type="component" value="Unplaced"/>
</dbReference>
<dbReference type="PANTHER" id="PTHR11292">
    <property type="entry name" value="T-CELL SURFACE GLYCOPROTEIN CD8 BETA CHAIN"/>
    <property type="match status" value="1"/>
</dbReference>
<feature type="chain" id="PRO_5044689184" description="Ig-like domain-containing protein" evidence="11">
    <location>
        <begin position="22"/>
        <end position="235"/>
    </location>
</feature>
<evidence type="ECO:0000256" key="7">
    <source>
        <dbReference type="ARBA" id="ARBA00023136"/>
    </source>
</evidence>
<dbReference type="AlphaFoldDB" id="A0A8D1ZEJ5"/>
<dbReference type="InterPro" id="IPR007110">
    <property type="entry name" value="Ig-like_dom"/>
</dbReference>
<protein>
    <recommendedName>
        <fullName evidence="12">Ig-like domain-containing protein</fullName>
    </recommendedName>
</protein>
<keyword evidence="9" id="KW-0325">Glycoprotein</keyword>
<accession>A0A8D1ZEJ5</accession>
<dbReference type="GO" id="GO:0002250">
    <property type="term" value="P:adaptive immune response"/>
    <property type="evidence" value="ECO:0007669"/>
    <property type="project" value="UniProtKB-KW"/>
</dbReference>
<proteinExistence type="predicted"/>
<dbReference type="InterPro" id="IPR036179">
    <property type="entry name" value="Ig-like_dom_sf"/>
</dbReference>
<keyword evidence="6" id="KW-1064">Adaptive immunity</keyword>
<dbReference type="SMART" id="SM00406">
    <property type="entry name" value="IGv"/>
    <property type="match status" value="1"/>
</dbReference>
<dbReference type="InterPro" id="IPR013106">
    <property type="entry name" value="Ig_V-set"/>
</dbReference>
<dbReference type="Gene3D" id="2.60.40.10">
    <property type="entry name" value="Immunoglobulins"/>
    <property type="match status" value="1"/>
</dbReference>
<feature type="domain" description="Ig-like" evidence="12">
    <location>
        <begin position="3"/>
        <end position="117"/>
    </location>
</feature>
<evidence type="ECO:0000313" key="14">
    <source>
        <dbReference type="Proteomes" id="UP000694725"/>
    </source>
</evidence>
<evidence type="ECO:0000259" key="12">
    <source>
        <dbReference type="PROSITE" id="PS50835"/>
    </source>
</evidence>
<evidence type="ECO:0000256" key="9">
    <source>
        <dbReference type="ARBA" id="ARBA00023180"/>
    </source>
</evidence>
<dbReference type="GO" id="GO:0050776">
    <property type="term" value="P:regulation of immune response"/>
    <property type="evidence" value="ECO:0007669"/>
    <property type="project" value="InterPro"/>
</dbReference>
<dbReference type="InterPro" id="IPR003599">
    <property type="entry name" value="Ig_sub"/>
</dbReference>
<dbReference type="Ensembl" id="ENSSSCT00035005825.1">
    <property type="protein sequence ID" value="ENSSSCP00035002059.1"/>
    <property type="gene ID" value="ENSSSCG00035004630.1"/>
</dbReference>
<evidence type="ECO:0000256" key="3">
    <source>
        <dbReference type="ARBA" id="ARBA00022729"/>
    </source>
</evidence>
<dbReference type="Pfam" id="PF07686">
    <property type="entry name" value="V-set"/>
    <property type="match status" value="1"/>
</dbReference>
<evidence type="ECO:0000256" key="1">
    <source>
        <dbReference type="ARBA" id="ARBA00004479"/>
    </source>
</evidence>
<dbReference type="Ensembl" id="ENSSSCT00065082858.1">
    <property type="protein sequence ID" value="ENSSSCP00065036098.1"/>
    <property type="gene ID" value="ENSSSCG00065060478.1"/>
</dbReference>
<evidence type="ECO:0000256" key="10">
    <source>
        <dbReference type="ARBA" id="ARBA00023319"/>
    </source>
</evidence>
<keyword evidence="8" id="KW-1015">Disulfide bond</keyword>
<keyword evidence="5" id="KW-1133">Transmembrane helix</keyword>
<keyword evidence="10" id="KW-0393">Immunoglobulin domain</keyword>
<dbReference type="PROSITE" id="PS50835">
    <property type="entry name" value="IG_LIKE"/>
    <property type="match status" value="1"/>
</dbReference>
<dbReference type="InterPro" id="IPR042414">
    <property type="entry name" value="CD8B"/>
</dbReference>
<evidence type="ECO:0000256" key="6">
    <source>
        <dbReference type="ARBA" id="ARBA00023130"/>
    </source>
</evidence>
<dbReference type="GO" id="GO:0005886">
    <property type="term" value="C:plasma membrane"/>
    <property type="evidence" value="ECO:0007669"/>
    <property type="project" value="UniProtKB-ARBA"/>
</dbReference>
<feature type="signal peptide" evidence="11">
    <location>
        <begin position="1"/>
        <end position="21"/>
    </location>
</feature>
<dbReference type="SUPFAM" id="SSF48726">
    <property type="entry name" value="Immunoglobulin"/>
    <property type="match status" value="1"/>
</dbReference>
<name>A0A8D1ZEJ5_PIG</name>
<keyword evidence="7" id="KW-0472">Membrane</keyword>
<keyword evidence="3 11" id="KW-0732">Signal</keyword>
<dbReference type="GO" id="GO:0015026">
    <property type="term" value="F:coreceptor activity"/>
    <property type="evidence" value="ECO:0007669"/>
    <property type="project" value="InterPro"/>
</dbReference>
<keyword evidence="4" id="KW-0391">Immunity</keyword>
<evidence type="ECO:0000256" key="2">
    <source>
        <dbReference type="ARBA" id="ARBA00022692"/>
    </source>
</evidence>